<feature type="domain" description="DinB-like" evidence="1">
    <location>
        <begin position="29"/>
        <end position="151"/>
    </location>
</feature>
<dbReference type="STRING" id="1886670.PTI45_02682"/>
<name>A0A1E3L2I0_9BACL</name>
<dbReference type="InterPro" id="IPR034660">
    <property type="entry name" value="DinB/YfiT-like"/>
</dbReference>
<dbReference type="PATRIC" id="fig|1886670.3.peg.2727"/>
<keyword evidence="3" id="KW-1185">Reference proteome</keyword>
<evidence type="ECO:0000313" key="2">
    <source>
        <dbReference type="EMBL" id="ODP27863.1"/>
    </source>
</evidence>
<organism evidence="2 3">
    <name type="scientific">Paenibacillus nuruki</name>
    <dbReference type="NCBI Taxonomy" id="1886670"/>
    <lineage>
        <taxon>Bacteria</taxon>
        <taxon>Bacillati</taxon>
        <taxon>Bacillota</taxon>
        <taxon>Bacilli</taxon>
        <taxon>Bacillales</taxon>
        <taxon>Paenibacillaceae</taxon>
        <taxon>Paenibacillus</taxon>
    </lineage>
</organism>
<evidence type="ECO:0000313" key="3">
    <source>
        <dbReference type="Proteomes" id="UP000094578"/>
    </source>
</evidence>
<protein>
    <recommendedName>
        <fullName evidence="1">DinB-like domain-containing protein</fullName>
    </recommendedName>
</protein>
<sequence length="163" mass="18911">MTNTNMLDLLLLQKKDIWEHEDWIVPLSVALEGVTSEQAAWIPAGGGNSIWQLVHHINYYNHELLCHMQNIDPGPRADNNDQTFEITDETDQNGEWQHTLQETRRLATAIELELTKWDEVKLQEMRPAGDQTWGQAIARWLPHDAYHAGQIVLIRRLQGSWRI</sequence>
<dbReference type="EMBL" id="MDER01000045">
    <property type="protein sequence ID" value="ODP27863.1"/>
    <property type="molecule type" value="Genomic_DNA"/>
</dbReference>
<gene>
    <name evidence="2" type="ORF">PTI45_02682</name>
</gene>
<accession>A0A1E3L2I0</accession>
<dbReference type="SUPFAM" id="SSF109854">
    <property type="entry name" value="DinB/YfiT-like putative metalloenzymes"/>
    <property type="match status" value="1"/>
</dbReference>
<reference evidence="2 3" key="1">
    <citation type="submission" date="2016-08" db="EMBL/GenBank/DDBJ databases">
        <title>Genome sequencing of Paenibacillus sp. TI45-13ar, isolated from Korean traditional nuruk.</title>
        <authorList>
            <person name="Kim S.-J."/>
        </authorList>
    </citation>
    <scope>NUCLEOTIDE SEQUENCE [LARGE SCALE GENOMIC DNA]</scope>
    <source>
        <strain evidence="2 3">TI45-13ar</strain>
    </source>
</reference>
<dbReference type="Pfam" id="PF12867">
    <property type="entry name" value="DinB_2"/>
    <property type="match status" value="1"/>
</dbReference>
<proteinExistence type="predicted"/>
<comment type="caution">
    <text evidence="2">The sequence shown here is derived from an EMBL/GenBank/DDBJ whole genome shotgun (WGS) entry which is preliminary data.</text>
</comment>
<dbReference type="RefSeq" id="WP_069328095.1">
    <property type="nucleotide sequence ID" value="NZ_MDER01000045.1"/>
</dbReference>
<evidence type="ECO:0000259" key="1">
    <source>
        <dbReference type="Pfam" id="PF12867"/>
    </source>
</evidence>
<dbReference type="AlphaFoldDB" id="A0A1E3L2I0"/>
<dbReference type="Gene3D" id="1.20.120.450">
    <property type="entry name" value="dinb family like domain"/>
    <property type="match status" value="1"/>
</dbReference>
<dbReference type="Proteomes" id="UP000094578">
    <property type="component" value="Unassembled WGS sequence"/>
</dbReference>
<dbReference type="InterPro" id="IPR024775">
    <property type="entry name" value="DinB-like"/>
</dbReference>